<evidence type="ECO:0000256" key="15">
    <source>
        <dbReference type="ARBA" id="ARBA00023012"/>
    </source>
</evidence>
<comment type="function">
    <text evidence="17">Member of the two-component regulatory system NreB/NreC involved in the control of dissimilatory nitrate/nitrite reduction in response to oxygen. NreB functions as a direct oxygen sensor histidine kinase which is autophosphorylated, in the absence of oxygen, probably at the conserved histidine residue, and transfers its phosphate group probably to a conserved aspartate residue of NreC. NreB/NreC activates the expression of the nitrate (narGHJI) and nitrite (nir) reductase operons, as well as the putative nitrate transporter gene narT.</text>
</comment>
<evidence type="ECO:0000256" key="7">
    <source>
        <dbReference type="ARBA" id="ARBA00022490"/>
    </source>
</evidence>
<evidence type="ECO:0000256" key="12">
    <source>
        <dbReference type="ARBA" id="ARBA00022777"/>
    </source>
</evidence>
<dbReference type="GO" id="GO:0000155">
    <property type="term" value="F:phosphorelay sensor kinase activity"/>
    <property type="evidence" value="ECO:0007669"/>
    <property type="project" value="InterPro"/>
</dbReference>
<keyword evidence="15" id="KW-0902">Two-component regulatory system</keyword>
<keyword evidence="10" id="KW-0479">Metal-binding</keyword>
<evidence type="ECO:0000256" key="19">
    <source>
        <dbReference type="SAM" id="Coils"/>
    </source>
</evidence>
<feature type="transmembrane region" description="Helical" evidence="20">
    <location>
        <begin position="184"/>
        <end position="204"/>
    </location>
</feature>
<feature type="coiled-coil region" evidence="19">
    <location>
        <begin position="211"/>
        <end position="241"/>
    </location>
</feature>
<evidence type="ECO:0000256" key="4">
    <source>
        <dbReference type="ARBA" id="ARBA00012438"/>
    </source>
</evidence>
<dbReference type="Pfam" id="PF07730">
    <property type="entry name" value="HisKA_3"/>
    <property type="match status" value="1"/>
</dbReference>
<comment type="cofactor">
    <cofactor evidence="2">
        <name>[4Fe-4S] cluster</name>
        <dbReference type="ChEBI" id="CHEBI:49883"/>
    </cofactor>
</comment>
<gene>
    <name evidence="22" type="ORF">SAMN05428957_103311</name>
</gene>
<organism evidence="22 23">
    <name type="scientific">Oryzisolibacter propanilivorax</name>
    <dbReference type="NCBI Taxonomy" id="1527607"/>
    <lineage>
        <taxon>Bacteria</taxon>
        <taxon>Pseudomonadati</taxon>
        <taxon>Pseudomonadota</taxon>
        <taxon>Betaproteobacteria</taxon>
        <taxon>Burkholderiales</taxon>
        <taxon>Comamonadaceae</taxon>
        <taxon>Oryzisolibacter</taxon>
    </lineage>
</organism>
<dbReference type="InterPro" id="IPR011712">
    <property type="entry name" value="Sig_transdc_His_kin_sub3_dim/P"/>
</dbReference>
<name>A0A1G9RLH9_9BURK</name>
<dbReference type="GO" id="GO:0046983">
    <property type="term" value="F:protein dimerization activity"/>
    <property type="evidence" value="ECO:0007669"/>
    <property type="project" value="InterPro"/>
</dbReference>
<accession>A0A1G9RLH9</accession>
<dbReference type="EC" id="2.7.13.3" evidence="4"/>
<dbReference type="Gene3D" id="3.30.565.10">
    <property type="entry name" value="Histidine kinase-like ATPase, C-terminal domain"/>
    <property type="match status" value="1"/>
</dbReference>
<comment type="subcellular location">
    <subcellularLocation>
        <location evidence="3">Cytoplasm</location>
    </subcellularLocation>
</comment>
<dbReference type="GO" id="GO:0016020">
    <property type="term" value="C:membrane"/>
    <property type="evidence" value="ECO:0007669"/>
    <property type="project" value="InterPro"/>
</dbReference>
<evidence type="ECO:0000256" key="3">
    <source>
        <dbReference type="ARBA" id="ARBA00004496"/>
    </source>
</evidence>
<evidence type="ECO:0000256" key="10">
    <source>
        <dbReference type="ARBA" id="ARBA00022723"/>
    </source>
</evidence>
<dbReference type="CDD" id="cd19410">
    <property type="entry name" value="HK9-like_sensor"/>
    <property type="match status" value="1"/>
</dbReference>
<comment type="catalytic activity">
    <reaction evidence="1">
        <text>ATP + protein L-histidine = ADP + protein N-phospho-L-histidine.</text>
        <dbReference type="EC" id="2.7.13.3"/>
    </reaction>
</comment>
<dbReference type="SUPFAM" id="SSF55874">
    <property type="entry name" value="ATPase domain of HSP90 chaperone/DNA topoisomerase II/histidine kinase"/>
    <property type="match status" value="1"/>
</dbReference>
<keyword evidence="20" id="KW-1133">Transmembrane helix</keyword>
<keyword evidence="12 22" id="KW-0418">Kinase</keyword>
<evidence type="ECO:0000256" key="17">
    <source>
        <dbReference type="ARBA" id="ARBA00024827"/>
    </source>
</evidence>
<dbReference type="Proteomes" id="UP000198552">
    <property type="component" value="Unassembled WGS sequence"/>
</dbReference>
<evidence type="ECO:0000256" key="14">
    <source>
        <dbReference type="ARBA" id="ARBA00023004"/>
    </source>
</evidence>
<evidence type="ECO:0000256" key="11">
    <source>
        <dbReference type="ARBA" id="ARBA00022741"/>
    </source>
</evidence>
<keyword evidence="19" id="KW-0175">Coiled coil</keyword>
<evidence type="ECO:0000256" key="13">
    <source>
        <dbReference type="ARBA" id="ARBA00022840"/>
    </source>
</evidence>
<dbReference type="OrthoDB" id="9782588at2"/>
<keyword evidence="8" id="KW-0597">Phosphoprotein</keyword>
<dbReference type="GO" id="GO:0005524">
    <property type="term" value="F:ATP binding"/>
    <property type="evidence" value="ECO:0007669"/>
    <property type="project" value="UniProtKB-KW"/>
</dbReference>
<dbReference type="GO" id="GO:0046872">
    <property type="term" value="F:metal ion binding"/>
    <property type="evidence" value="ECO:0007669"/>
    <property type="project" value="UniProtKB-KW"/>
</dbReference>
<dbReference type="InterPro" id="IPR003594">
    <property type="entry name" value="HATPase_dom"/>
</dbReference>
<dbReference type="Pfam" id="PF05227">
    <property type="entry name" value="CHASE3"/>
    <property type="match status" value="1"/>
</dbReference>
<dbReference type="InterPro" id="IPR004358">
    <property type="entry name" value="Sig_transdc_His_kin-like_C"/>
</dbReference>
<evidence type="ECO:0000256" key="2">
    <source>
        <dbReference type="ARBA" id="ARBA00001966"/>
    </source>
</evidence>
<dbReference type="InterPro" id="IPR036890">
    <property type="entry name" value="HATPase_C_sf"/>
</dbReference>
<evidence type="ECO:0000313" key="23">
    <source>
        <dbReference type="Proteomes" id="UP000198552"/>
    </source>
</evidence>
<dbReference type="PANTHER" id="PTHR24421">
    <property type="entry name" value="NITRATE/NITRITE SENSOR PROTEIN NARX-RELATED"/>
    <property type="match status" value="1"/>
</dbReference>
<keyword evidence="11" id="KW-0547">Nucleotide-binding</keyword>
<keyword evidence="20" id="KW-0812">Transmembrane</keyword>
<evidence type="ECO:0000259" key="21">
    <source>
        <dbReference type="PROSITE" id="PS50109"/>
    </source>
</evidence>
<keyword evidence="6" id="KW-0004">4Fe-4S</keyword>
<evidence type="ECO:0000256" key="6">
    <source>
        <dbReference type="ARBA" id="ARBA00022485"/>
    </source>
</evidence>
<evidence type="ECO:0000256" key="20">
    <source>
        <dbReference type="SAM" id="Phobius"/>
    </source>
</evidence>
<evidence type="ECO:0000313" key="22">
    <source>
        <dbReference type="EMBL" id="SDM23275.1"/>
    </source>
</evidence>
<protein>
    <recommendedName>
        <fullName evidence="5">Oxygen sensor histidine kinase NreB</fullName>
        <ecNumber evidence="4">2.7.13.3</ecNumber>
    </recommendedName>
    <alternativeName>
        <fullName evidence="18">Nitrogen regulation protein B</fullName>
    </alternativeName>
</protein>
<dbReference type="InterPro" id="IPR007891">
    <property type="entry name" value="CHASE3"/>
</dbReference>
<evidence type="ECO:0000256" key="16">
    <source>
        <dbReference type="ARBA" id="ARBA00023014"/>
    </source>
</evidence>
<keyword evidence="7" id="KW-0963">Cytoplasm</keyword>
<evidence type="ECO:0000256" key="9">
    <source>
        <dbReference type="ARBA" id="ARBA00022679"/>
    </source>
</evidence>
<evidence type="ECO:0000256" key="1">
    <source>
        <dbReference type="ARBA" id="ARBA00000085"/>
    </source>
</evidence>
<dbReference type="Pfam" id="PF02518">
    <property type="entry name" value="HATPase_c"/>
    <property type="match status" value="1"/>
</dbReference>
<dbReference type="GO" id="GO:0051539">
    <property type="term" value="F:4 iron, 4 sulfur cluster binding"/>
    <property type="evidence" value="ECO:0007669"/>
    <property type="project" value="UniProtKB-KW"/>
</dbReference>
<dbReference type="PANTHER" id="PTHR24421:SF10">
    <property type="entry name" value="NITRATE_NITRITE SENSOR PROTEIN NARQ"/>
    <property type="match status" value="1"/>
</dbReference>
<evidence type="ECO:0000256" key="8">
    <source>
        <dbReference type="ARBA" id="ARBA00022553"/>
    </source>
</evidence>
<keyword evidence="9" id="KW-0808">Transferase</keyword>
<sequence length="454" mass="50256">MNATRLRKLAPRVLLALLALAVMGVLLGINEAGFTRSQRAVEALARTHATRAALDQLLQSMLNAETGQRGYLLTGDERYLRPYESAVASINTHLQTLRDAYARQSDEPDAFGQLSQLVARKLSEMQLTIRLRREDKDDVWRFVLSTDVGEQDMNAIRAVATQLLERNAEHAQHSAERIHRSLNLSRAGIAIAAALGLLVLFLYLRNARALQAAHLREQQVLERERDRLEQLVRERTATLSELAHHLQQVREDERAHLARELHDELGALLTAAKLDVARLKSRIDMDNPDNVERLQHLNDSLNSGIALKRRIIEDLRPSSLSNLGLTTTLEILTSEFARRSGIQVQTQLEPVSLSESAQLTTYRLVQEALTNIHKHAGADQVLVSLHAHAGQVSVQVRDNGQGFDAARPSSASHGLTGMRHRVEAEGGRLNVRSVPGEGTLVSATLPRVEPASAA</sequence>
<dbReference type="GO" id="GO:0005737">
    <property type="term" value="C:cytoplasm"/>
    <property type="evidence" value="ECO:0007669"/>
    <property type="project" value="UniProtKB-SubCell"/>
</dbReference>
<keyword evidence="14" id="KW-0408">Iron</keyword>
<keyword evidence="16" id="KW-0411">Iron-sulfur</keyword>
<dbReference type="PRINTS" id="PR00344">
    <property type="entry name" value="BCTRLSENSOR"/>
</dbReference>
<dbReference type="InterPro" id="IPR005467">
    <property type="entry name" value="His_kinase_dom"/>
</dbReference>
<feature type="domain" description="Histidine kinase" evidence="21">
    <location>
        <begin position="256"/>
        <end position="449"/>
    </location>
</feature>
<proteinExistence type="predicted"/>
<dbReference type="PROSITE" id="PS50109">
    <property type="entry name" value="HIS_KIN"/>
    <property type="match status" value="1"/>
</dbReference>
<dbReference type="AlphaFoldDB" id="A0A1G9RLH9"/>
<keyword evidence="13" id="KW-0067">ATP-binding</keyword>
<evidence type="ECO:0000256" key="18">
    <source>
        <dbReference type="ARBA" id="ARBA00030800"/>
    </source>
</evidence>
<dbReference type="SMART" id="SM00387">
    <property type="entry name" value="HATPase_c"/>
    <property type="match status" value="1"/>
</dbReference>
<dbReference type="RefSeq" id="WP_091568277.1">
    <property type="nucleotide sequence ID" value="NZ_FNHP01000003.1"/>
</dbReference>
<dbReference type="Gene3D" id="1.20.5.1930">
    <property type="match status" value="1"/>
</dbReference>
<dbReference type="STRING" id="1527607.SAMN05428957_103311"/>
<dbReference type="EMBL" id="FNHP01000003">
    <property type="protein sequence ID" value="SDM23275.1"/>
    <property type="molecule type" value="Genomic_DNA"/>
</dbReference>
<dbReference type="CDD" id="cd16917">
    <property type="entry name" value="HATPase_UhpB-NarQ-NarX-like"/>
    <property type="match status" value="1"/>
</dbReference>
<reference evidence="23" key="1">
    <citation type="submission" date="2016-10" db="EMBL/GenBank/DDBJ databases">
        <authorList>
            <person name="Varghese N."/>
            <person name="Submissions S."/>
        </authorList>
    </citation>
    <scope>NUCLEOTIDE SEQUENCE [LARGE SCALE GENOMIC DNA]</scope>
    <source>
        <strain evidence="23">EPL6</strain>
    </source>
</reference>
<keyword evidence="20" id="KW-0472">Membrane</keyword>
<keyword evidence="23" id="KW-1185">Reference proteome</keyword>
<dbReference type="InterPro" id="IPR050482">
    <property type="entry name" value="Sensor_HK_TwoCompSys"/>
</dbReference>
<evidence type="ECO:0000256" key="5">
    <source>
        <dbReference type="ARBA" id="ARBA00017322"/>
    </source>
</evidence>